<keyword evidence="3" id="KW-1185">Reference proteome</keyword>
<dbReference type="EMBL" id="KC751414">
    <property type="protein sequence ID" value="AGK87044.1"/>
    <property type="molecule type" value="Genomic_DNA"/>
</dbReference>
<dbReference type="GeneID" id="16207395"/>
<accession>R4JKI3</accession>
<keyword evidence="2" id="KW-0378">Hydrolase</keyword>
<feature type="compositionally biased region" description="Basic residues" evidence="1">
    <location>
        <begin position="117"/>
        <end position="132"/>
    </location>
</feature>
<dbReference type="Gene3D" id="3.40.1800.10">
    <property type="entry name" value="His-Me finger endonucleases"/>
    <property type="match status" value="1"/>
</dbReference>
<keyword evidence="2" id="KW-0540">Nuclease</keyword>
<dbReference type="Proteomes" id="UP000013564">
    <property type="component" value="Segment"/>
</dbReference>
<organism evidence="2 3">
    <name type="scientific">Pseudoalteromonas phage RIO-1</name>
    <dbReference type="NCBI Taxonomy" id="1316739"/>
    <lineage>
        <taxon>Viruses</taxon>
        <taxon>Duplodnaviria</taxon>
        <taxon>Heunggongvirae</taxon>
        <taxon>Uroviricota</taxon>
        <taxon>Caudoviricetes</taxon>
        <taxon>Zobellviridae</taxon>
        <taxon>Melvirus</taxon>
        <taxon>Melvirus orientalis</taxon>
    </lineage>
</organism>
<reference evidence="2 3" key="1">
    <citation type="journal article" date="2013" name="J. Virol.">
        <title>Morphology, Physiological Characteristics, and Complete Sequence of Marine Bacteriophage RIO-1 Infecting Pseudoalteromonas marina.</title>
        <authorList>
            <person name="Hardies S.C."/>
            <person name="Hwang Y.J."/>
            <person name="Hwang C.Y."/>
            <person name="Jang G.I."/>
            <person name="Cho B.C."/>
        </authorList>
    </citation>
    <scope>NUCLEOTIDE SEQUENCE [LARGE SCALE GENOMIC DNA]</scope>
</reference>
<dbReference type="InterPro" id="IPR004211">
    <property type="entry name" value="Endonuclease_7"/>
</dbReference>
<proteinExistence type="predicted"/>
<dbReference type="InterPro" id="IPR044925">
    <property type="entry name" value="His-Me_finger_sf"/>
</dbReference>
<dbReference type="RefSeq" id="YP_008051100.1">
    <property type="nucleotide sequence ID" value="NC_021300.1"/>
</dbReference>
<feature type="region of interest" description="Disordered" evidence="1">
    <location>
        <begin position="102"/>
        <end position="136"/>
    </location>
</feature>
<dbReference type="GO" id="GO:0004519">
    <property type="term" value="F:endonuclease activity"/>
    <property type="evidence" value="ECO:0007669"/>
    <property type="project" value="UniProtKB-KW"/>
</dbReference>
<protein>
    <submittedName>
        <fullName evidence="2">Endonuclease VII</fullName>
    </submittedName>
</protein>
<dbReference type="Pfam" id="PF02945">
    <property type="entry name" value="Endonuclease_7"/>
    <property type="match status" value="1"/>
</dbReference>
<sequence length="146" mass="17074">MNHEQIISQRLKPKEVPDYRKALLRKQNNICPLCGNVIRPDQAVLDHDHGTGRVRSVLHRACNQAEGRILSWANRTGQNCTSYDFIRNLLTYWTVEYEENKLHPSHKSEQEQLAQQQRKRLKKLKSPKHRAAAKAELDKLLQDMKL</sequence>
<keyword evidence="2" id="KW-0255">Endonuclease</keyword>
<dbReference type="InterPro" id="IPR038563">
    <property type="entry name" value="Endonuclease_7_sf"/>
</dbReference>
<gene>
    <name evidence="2" type="ORF">RIO-1_30</name>
</gene>
<name>R4JKI3_9CAUD</name>
<evidence type="ECO:0000313" key="2">
    <source>
        <dbReference type="EMBL" id="AGK87044.1"/>
    </source>
</evidence>
<dbReference type="SUPFAM" id="SSF54060">
    <property type="entry name" value="His-Me finger endonucleases"/>
    <property type="match status" value="1"/>
</dbReference>
<evidence type="ECO:0000256" key="1">
    <source>
        <dbReference type="SAM" id="MobiDB-lite"/>
    </source>
</evidence>
<evidence type="ECO:0000313" key="3">
    <source>
        <dbReference type="Proteomes" id="UP000013564"/>
    </source>
</evidence>
<dbReference type="KEGG" id="vg:16207395"/>
<dbReference type="OrthoDB" id="27676at10239"/>